<dbReference type="EMBL" id="KV441502">
    <property type="protein sequence ID" value="OAG14232.1"/>
    <property type="molecule type" value="Genomic_DNA"/>
</dbReference>
<dbReference type="GeneID" id="29117905"/>
<dbReference type="RefSeq" id="XP_018379653.1">
    <property type="nucleotide sequence ID" value="XM_018532311.1"/>
</dbReference>
<dbReference type="Proteomes" id="UP000077248">
    <property type="component" value="Unassembled WGS sequence"/>
</dbReference>
<sequence length="246" mass="27466">MADPAPACLSSLPVEIQTSIFAFVREKTTQAAICLTNRQCRDVMAPIFFENFKLQNHKITMQTIGTLLNPKNGITPYVRNLFIVNGCWQKEECWKNGVIVDPMLQLVVGAFPQDRLRALVGDDEIVLDTTLLVSLLQHQSRLKRLAVYHRMRPGGHVIDLEDKNLVSWAASRCADVESLTVFLRTDYVDTYTPAGFLVRSAPNIKDLRIKDHGNETTPALPLLRPLGTWGKVGYNAFGGLAGEDED</sequence>
<reference evidence="1 2" key="1">
    <citation type="submission" date="2016-05" db="EMBL/GenBank/DDBJ databases">
        <title>Comparative analysis of secretome profiles of manganese(II)-oxidizing ascomycete fungi.</title>
        <authorList>
            <consortium name="DOE Joint Genome Institute"/>
            <person name="Zeiner C.A."/>
            <person name="Purvine S.O."/>
            <person name="Zink E.M."/>
            <person name="Wu S."/>
            <person name="Pasa-Tolic L."/>
            <person name="Chaput D.L."/>
            <person name="Haridas S."/>
            <person name="Grigoriev I.V."/>
            <person name="Santelli C.M."/>
            <person name="Hansel C.M."/>
        </authorList>
    </citation>
    <scope>NUCLEOTIDE SEQUENCE [LARGE SCALE GENOMIC DNA]</scope>
    <source>
        <strain evidence="1 2">SRC1lrK2f</strain>
    </source>
</reference>
<protein>
    <recommendedName>
        <fullName evidence="3">F-box domain-containing protein</fullName>
    </recommendedName>
</protein>
<evidence type="ECO:0008006" key="3">
    <source>
        <dbReference type="Google" id="ProtNLM"/>
    </source>
</evidence>
<dbReference type="VEuPathDB" id="FungiDB:CC77DRAFT_577059"/>
<dbReference type="KEGG" id="aalt:CC77DRAFT_577059"/>
<keyword evidence="2" id="KW-1185">Reference proteome</keyword>
<name>A0A177D547_ALTAL</name>
<evidence type="ECO:0000313" key="1">
    <source>
        <dbReference type="EMBL" id="OAG14232.1"/>
    </source>
</evidence>
<gene>
    <name evidence="1" type="ORF">CC77DRAFT_577059</name>
</gene>
<dbReference type="AlphaFoldDB" id="A0A177D547"/>
<accession>A0A177D547</accession>
<evidence type="ECO:0000313" key="2">
    <source>
        <dbReference type="Proteomes" id="UP000077248"/>
    </source>
</evidence>
<proteinExistence type="predicted"/>
<organism evidence="1 2">
    <name type="scientific">Alternaria alternata</name>
    <name type="common">Alternaria rot fungus</name>
    <name type="synonym">Torula alternata</name>
    <dbReference type="NCBI Taxonomy" id="5599"/>
    <lineage>
        <taxon>Eukaryota</taxon>
        <taxon>Fungi</taxon>
        <taxon>Dikarya</taxon>
        <taxon>Ascomycota</taxon>
        <taxon>Pezizomycotina</taxon>
        <taxon>Dothideomycetes</taxon>
        <taxon>Pleosporomycetidae</taxon>
        <taxon>Pleosporales</taxon>
        <taxon>Pleosporineae</taxon>
        <taxon>Pleosporaceae</taxon>
        <taxon>Alternaria</taxon>
        <taxon>Alternaria sect. Alternaria</taxon>
        <taxon>Alternaria alternata complex</taxon>
    </lineage>
</organism>